<dbReference type="Pfam" id="PF03547">
    <property type="entry name" value="Mem_trans"/>
    <property type="match status" value="1"/>
</dbReference>
<feature type="transmembrane region" description="Helical" evidence="8">
    <location>
        <begin position="272"/>
        <end position="290"/>
    </location>
</feature>
<evidence type="ECO:0000256" key="2">
    <source>
        <dbReference type="ARBA" id="ARBA00010145"/>
    </source>
</evidence>
<evidence type="ECO:0000256" key="5">
    <source>
        <dbReference type="ARBA" id="ARBA00022692"/>
    </source>
</evidence>
<dbReference type="GO" id="GO:0055085">
    <property type="term" value="P:transmembrane transport"/>
    <property type="evidence" value="ECO:0007669"/>
    <property type="project" value="InterPro"/>
</dbReference>
<dbReference type="Gene3D" id="1.20.1530.20">
    <property type="match status" value="1"/>
</dbReference>
<dbReference type="AlphaFoldDB" id="A0AB37UAF0"/>
<keyword evidence="5 8" id="KW-0812">Transmembrane</keyword>
<name>A0AB37UAF0_9CYAN</name>
<dbReference type="InterPro" id="IPR004776">
    <property type="entry name" value="Mem_transp_PIN-like"/>
</dbReference>
<keyword evidence="7 8" id="KW-0472">Membrane</keyword>
<gene>
    <name evidence="9" type="ORF">DSM107010_63970</name>
</gene>
<dbReference type="GO" id="GO:0005886">
    <property type="term" value="C:plasma membrane"/>
    <property type="evidence" value="ECO:0007669"/>
    <property type="project" value="UniProtKB-SubCell"/>
</dbReference>
<feature type="transmembrane region" description="Helical" evidence="8">
    <location>
        <begin position="241"/>
        <end position="266"/>
    </location>
</feature>
<keyword evidence="3" id="KW-0813">Transport</keyword>
<keyword evidence="6 8" id="KW-1133">Transmembrane helix</keyword>
<feature type="transmembrane region" description="Helical" evidence="8">
    <location>
        <begin position="178"/>
        <end position="197"/>
    </location>
</feature>
<dbReference type="PANTHER" id="PTHR36838">
    <property type="entry name" value="AUXIN EFFLUX CARRIER FAMILY PROTEIN"/>
    <property type="match status" value="1"/>
</dbReference>
<organism evidence="9 10">
    <name type="scientific">Chroococcidiopsis cubana SAG 39.79</name>
    <dbReference type="NCBI Taxonomy" id="388085"/>
    <lineage>
        <taxon>Bacteria</taxon>
        <taxon>Bacillati</taxon>
        <taxon>Cyanobacteriota</taxon>
        <taxon>Cyanophyceae</taxon>
        <taxon>Chroococcidiopsidales</taxon>
        <taxon>Chroococcidiopsidaceae</taxon>
        <taxon>Chroococcidiopsis</taxon>
    </lineage>
</organism>
<evidence type="ECO:0000256" key="8">
    <source>
        <dbReference type="SAM" id="Phobius"/>
    </source>
</evidence>
<evidence type="ECO:0000256" key="1">
    <source>
        <dbReference type="ARBA" id="ARBA00004651"/>
    </source>
</evidence>
<dbReference type="InterPro" id="IPR038770">
    <property type="entry name" value="Na+/solute_symporter_sf"/>
</dbReference>
<sequence length="324" mass="35209">MTETLFHAYLPLIAWTSLGLIMLRLVPETLPHWLGRGLYWVGIPLEILALARQTNFSEPAGLAPGITLAAIGTGVAIAYLCLVGLQQFAARSTNANISGFLAQPWDKPSYQGSFILAAALGNTGFVGLSIVPTFIDPEYLSWIVFFSITHNIVGAYGFGVLIASYFGRSEQSHHWWIHLRDVLTVPILWAFAIGYFTQDVALPPVIESGLQGSIDVVIACAFLLIGMRLSQLPGWKSFQQGIIPAVLRVIVIPGLVGVATTFVLGLSGDRRLAMVLMSGVPTAFAGLIFAEEYELDRTTIASSIILSTILYLLVLPLWLYVFGN</sequence>
<dbReference type="RefSeq" id="WP_015153411.1">
    <property type="nucleotide sequence ID" value="NZ_JAVKZF010000002.1"/>
</dbReference>
<comment type="caution">
    <text evidence="9">The sequence shown here is derived from an EMBL/GenBank/DDBJ whole genome shotgun (WGS) entry which is preliminary data.</text>
</comment>
<keyword evidence="4" id="KW-1003">Cell membrane</keyword>
<feature type="transmembrane region" description="Helical" evidence="8">
    <location>
        <begin position="63"/>
        <end position="85"/>
    </location>
</feature>
<dbReference type="Proteomes" id="UP000282574">
    <property type="component" value="Unassembled WGS sequence"/>
</dbReference>
<comment type="similarity">
    <text evidence="2">Belongs to the auxin efflux carrier (TC 2.A.69) family.</text>
</comment>
<feature type="transmembrane region" description="Helical" evidence="8">
    <location>
        <begin position="302"/>
        <end position="321"/>
    </location>
</feature>
<evidence type="ECO:0000256" key="4">
    <source>
        <dbReference type="ARBA" id="ARBA00022475"/>
    </source>
</evidence>
<protein>
    <recommendedName>
        <fullName evidence="11">Transporter</fullName>
    </recommendedName>
</protein>
<feature type="transmembrane region" description="Helical" evidence="8">
    <location>
        <begin position="141"/>
        <end position="166"/>
    </location>
</feature>
<evidence type="ECO:0008006" key="11">
    <source>
        <dbReference type="Google" id="ProtNLM"/>
    </source>
</evidence>
<evidence type="ECO:0000313" key="9">
    <source>
        <dbReference type="EMBL" id="RUT01960.1"/>
    </source>
</evidence>
<evidence type="ECO:0000256" key="3">
    <source>
        <dbReference type="ARBA" id="ARBA00022448"/>
    </source>
</evidence>
<feature type="transmembrane region" description="Helical" evidence="8">
    <location>
        <begin position="114"/>
        <end position="135"/>
    </location>
</feature>
<evidence type="ECO:0000313" key="10">
    <source>
        <dbReference type="Proteomes" id="UP000282574"/>
    </source>
</evidence>
<evidence type="ECO:0000256" key="7">
    <source>
        <dbReference type="ARBA" id="ARBA00023136"/>
    </source>
</evidence>
<evidence type="ECO:0000256" key="6">
    <source>
        <dbReference type="ARBA" id="ARBA00022989"/>
    </source>
</evidence>
<dbReference type="PANTHER" id="PTHR36838:SF1">
    <property type="entry name" value="SLR1864 PROTEIN"/>
    <property type="match status" value="1"/>
</dbReference>
<accession>A0AB37UAF0</accession>
<feature type="transmembrane region" description="Helical" evidence="8">
    <location>
        <begin position="6"/>
        <end position="26"/>
    </location>
</feature>
<comment type="subcellular location">
    <subcellularLocation>
        <location evidence="1">Cell membrane</location>
        <topology evidence="1">Multi-pass membrane protein</topology>
    </subcellularLocation>
</comment>
<proteinExistence type="inferred from homology"/>
<keyword evidence="10" id="KW-1185">Reference proteome</keyword>
<reference evidence="9 10" key="1">
    <citation type="journal article" date="2019" name="Genome Biol. Evol.">
        <title>Day and night: Metabolic profiles and evolutionary relationships of six axenic non-marine cyanobacteria.</title>
        <authorList>
            <person name="Will S.E."/>
            <person name="Henke P."/>
            <person name="Boedeker C."/>
            <person name="Huang S."/>
            <person name="Brinkmann H."/>
            <person name="Rohde M."/>
            <person name="Jarek M."/>
            <person name="Friedl T."/>
            <person name="Seufert S."/>
            <person name="Schumacher M."/>
            <person name="Overmann J."/>
            <person name="Neumann-Schaal M."/>
            <person name="Petersen J."/>
        </authorList>
    </citation>
    <scope>NUCLEOTIDE SEQUENCE [LARGE SCALE GENOMIC DNA]</scope>
    <source>
        <strain evidence="9 10">SAG 39.79</strain>
    </source>
</reference>
<dbReference type="EMBL" id="RSCK01000117">
    <property type="protein sequence ID" value="RUT01960.1"/>
    <property type="molecule type" value="Genomic_DNA"/>
</dbReference>